<dbReference type="EMBL" id="UGGQ01000006">
    <property type="protein sequence ID" value="STO15686.1"/>
    <property type="molecule type" value="Genomic_DNA"/>
</dbReference>
<dbReference type="AlphaFoldDB" id="A0A8G2HQX3"/>
<proteinExistence type="predicted"/>
<dbReference type="Proteomes" id="UP000255284">
    <property type="component" value="Unassembled WGS sequence"/>
</dbReference>
<evidence type="ECO:0000313" key="2">
    <source>
        <dbReference type="EMBL" id="STO15686.1"/>
    </source>
</evidence>
<name>A0A8G2HQX3_9ACTO</name>
<evidence type="ECO:0000313" key="3">
    <source>
        <dbReference type="Proteomes" id="UP000255284"/>
    </source>
</evidence>
<protein>
    <submittedName>
        <fullName evidence="2">Uncharacterized protein</fullName>
    </submittedName>
</protein>
<evidence type="ECO:0000256" key="1">
    <source>
        <dbReference type="SAM" id="Phobius"/>
    </source>
</evidence>
<reference evidence="2 3" key="1">
    <citation type="submission" date="2018-06" db="EMBL/GenBank/DDBJ databases">
        <authorList>
            <consortium name="Pathogen Informatics"/>
            <person name="Doyle S."/>
        </authorList>
    </citation>
    <scope>NUCLEOTIDE SEQUENCE [LARGE SCALE GENOMIC DNA]</scope>
    <source>
        <strain evidence="2 3">NCTC11819</strain>
    </source>
</reference>
<comment type="caution">
    <text evidence="2">The sequence shown here is derived from an EMBL/GenBank/DDBJ whole genome shotgun (WGS) entry which is preliminary data.</text>
</comment>
<organism evidence="2 3">
    <name type="scientific">Mobiluncus mulieris</name>
    <dbReference type="NCBI Taxonomy" id="2052"/>
    <lineage>
        <taxon>Bacteria</taxon>
        <taxon>Bacillati</taxon>
        <taxon>Actinomycetota</taxon>
        <taxon>Actinomycetes</taxon>
        <taxon>Actinomycetales</taxon>
        <taxon>Actinomycetaceae</taxon>
        <taxon>Mobiluncus</taxon>
    </lineage>
</organism>
<gene>
    <name evidence="2" type="ORF">NCTC11819_00228</name>
</gene>
<sequence>MNSWRGQHKRVEQQFLAFIGTDAVLVFKGGAALCGGLWL</sequence>
<keyword evidence="1" id="KW-1133">Transmembrane helix</keyword>
<keyword evidence="1" id="KW-0812">Transmembrane</keyword>
<keyword evidence="1" id="KW-0472">Membrane</keyword>
<feature type="transmembrane region" description="Helical" evidence="1">
    <location>
        <begin position="15"/>
        <end position="38"/>
    </location>
</feature>
<accession>A0A8G2HQX3</accession>